<feature type="domain" description="Periplasmic binding protein" evidence="4">
    <location>
        <begin position="37"/>
        <end position="295"/>
    </location>
</feature>
<organism evidence="5 6">
    <name type="scientific">Blautia obeum</name>
    <dbReference type="NCBI Taxonomy" id="40520"/>
    <lineage>
        <taxon>Bacteria</taxon>
        <taxon>Bacillati</taxon>
        <taxon>Bacillota</taxon>
        <taxon>Clostridia</taxon>
        <taxon>Lachnospirales</taxon>
        <taxon>Lachnospiraceae</taxon>
        <taxon>Blautia</taxon>
    </lineage>
</organism>
<comment type="subcellular location">
    <subcellularLocation>
        <location evidence="1">Cell envelope</location>
    </subcellularLocation>
</comment>
<dbReference type="SUPFAM" id="SSF53822">
    <property type="entry name" value="Periplasmic binding protein-like I"/>
    <property type="match status" value="1"/>
</dbReference>
<comment type="caution">
    <text evidence="5">The sequence shown here is derived from an EMBL/GenBank/DDBJ whole genome shotgun (WGS) entry which is preliminary data.</text>
</comment>
<gene>
    <name evidence="5" type="ORF">DWZ12_07600</name>
</gene>
<sequence length="317" mass="35711">MCRWKRVCVLLMVMAILSVSWSDVMAKIGTDQKHRFTWINPVSGEEYWEKAEKGMEKAAEKYGVDIETINIEQLSKERYVYALEEAKASKTEGILAVGWKYDAVEEEIKKITDEGIPVIYIDTDIEDSSRICFVGSDNYQAGILAGKEIVRVTGGKGCVGLLRLSLVENQEKRLDGIKSVLNDYPDIRLINVNDEFTEKESMNKNASMKRVQNMLEKYPDMTVIIGTNAYETVAAGTVVEAMGCVGKIQIIGFDDNEETIDYMKKGVIDAVVVQQPEMMGYYGVKILNEMVEGQELEDSEIYTQLSVLRAEDLKMAE</sequence>
<reference evidence="5 6" key="1">
    <citation type="submission" date="2018-08" db="EMBL/GenBank/DDBJ databases">
        <title>A genome reference for cultivated species of the human gut microbiota.</title>
        <authorList>
            <person name="Zou Y."/>
            <person name="Xue W."/>
            <person name="Luo G."/>
        </authorList>
    </citation>
    <scope>NUCLEOTIDE SEQUENCE [LARGE SCALE GENOMIC DNA]</scope>
    <source>
        <strain evidence="5 6">AF29-2BH</strain>
    </source>
</reference>
<evidence type="ECO:0000259" key="4">
    <source>
        <dbReference type="Pfam" id="PF13407"/>
    </source>
</evidence>
<evidence type="ECO:0000313" key="6">
    <source>
        <dbReference type="Proteomes" id="UP000283585"/>
    </source>
</evidence>
<dbReference type="InterPro" id="IPR025997">
    <property type="entry name" value="SBP_2_dom"/>
</dbReference>
<dbReference type="AlphaFoldDB" id="A0A411ZQZ8"/>
<dbReference type="Proteomes" id="UP000283585">
    <property type="component" value="Unassembled WGS sequence"/>
</dbReference>
<dbReference type="EMBL" id="QRSS01000007">
    <property type="protein sequence ID" value="RGQ05189.1"/>
    <property type="molecule type" value="Genomic_DNA"/>
</dbReference>
<evidence type="ECO:0000313" key="5">
    <source>
        <dbReference type="EMBL" id="RGQ05189.1"/>
    </source>
</evidence>
<dbReference type="InterPro" id="IPR028082">
    <property type="entry name" value="Peripla_BP_I"/>
</dbReference>
<evidence type="ECO:0000256" key="2">
    <source>
        <dbReference type="ARBA" id="ARBA00007639"/>
    </source>
</evidence>
<dbReference type="RefSeq" id="WP_118044610.1">
    <property type="nucleotide sequence ID" value="NZ_QRSS01000007.1"/>
</dbReference>
<comment type="similarity">
    <text evidence="2">Belongs to the bacterial solute-binding protein 2 family.</text>
</comment>
<evidence type="ECO:0000256" key="3">
    <source>
        <dbReference type="SAM" id="SignalP"/>
    </source>
</evidence>
<proteinExistence type="inferred from homology"/>
<dbReference type="Gene3D" id="3.40.50.2300">
    <property type="match status" value="2"/>
</dbReference>
<dbReference type="Pfam" id="PF13407">
    <property type="entry name" value="Peripla_BP_4"/>
    <property type="match status" value="1"/>
</dbReference>
<feature type="chain" id="PRO_5019344858" evidence="3">
    <location>
        <begin position="27"/>
        <end position="317"/>
    </location>
</feature>
<dbReference type="PANTHER" id="PTHR30036">
    <property type="entry name" value="D-XYLOSE-BINDING PERIPLASMIC PROTEIN"/>
    <property type="match status" value="1"/>
</dbReference>
<dbReference type="InterPro" id="IPR050555">
    <property type="entry name" value="Bact_Solute-Bind_Prot2"/>
</dbReference>
<dbReference type="GO" id="GO:0030246">
    <property type="term" value="F:carbohydrate binding"/>
    <property type="evidence" value="ECO:0007669"/>
    <property type="project" value="TreeGrafter"/>
</dbReference>
<accession>A0A411ZQZ8</accession>
<protein>
    <submittedName>
        <fullName evidence="5">Sugar ABC transporter substrate-binding protein</fullName>
    </submittedName>
</protein>
<evidence type="ECO:0000256" key="1">
    <source>
        <dbReference type="ARBA" id="ARBA00004196"/>
    </source>
</evidence>
<dbReference type="PANTHER" id="PTHR30036:SF7">
    <property type="entry name" value="ABC TRANSPORTER PERIPLASMIC-BINDING PROTEIN YPHF"/>
    <property type="match status" value="1"/>
</dbReference>
<name>A0A411ZQZ8_9FIRM</name>
<feature type="signal peptide" evidence="3">
    <location>
        <begin position="1"/>
        <end position="26"/>
    </location>
</feature>
<dbReference type="GO" id="GO:0030288">
    <property type="term" value="C:outer membrane-bounded periplasmic space"/>
    <property type="evidence" value="ECO:0007669"/>
    <property type="project" value="TreeGrafter"/>
</dbReference>
<keyword evidence="3" id="KW-0732">Signal</keyword>